<dbReference type="HOGENOM" id="CLU_053359_1_2_1"/>
<evidence type="ECO:0000256" key="2">
    <source>
        <dbReference type="ARBA" id="ARBA00022692"/>
    </source>
</evidence>
<dbReference type="GeneID" id="8106444"/>
<evidence type="ECO:0000256" key="1">
    <source>
        <dbReference type="ARBA" id="ARBA00004127"/>
    </source>
</evidence>
<dbReference type="AlphaFoldDB" id="B8MQF2"/>
<evidence type="ECO:0000256" key="4">
    <source>
        <dbReference type="ARBA" id="ARBA00023136"/>
    </source>
</evidence>
<accession>B8MQF2</accession>
<dbReference type="PANTHER" id="PTHR34187:SF1">
    <property type="entry name" value="DUF202 DOMAIN-CONTAINING PROTEIN"/>
    <property type="match status" value="1"/>
</dbReference>
<dbReference type="OMA" id="RRFWTRN"/>
<gene>
    <name evidence="8" type="ORF">TSTA_058420</name>
</gene>
<evidence type="ECO:0000256" key="3">
    <source>
        <dbReference type="ARBA" id="ARBA00022989"/>
    </source>
</evidence>
<feature type="region of interest" description="Disordered" evidence="5">
    <location>
        <begin position="1"/>
        <end position="129"/>
    </location>
</feature>
<feature type="compositionally biased region" description="Basic and acidic residues" evidence="5">
    <location>
        <begin position="46"/>
        <end position="66"/>
    </location>
</feature>
<keyword evidence="2 6" id="KW-0812">Transmembrane</keyword>
<keyword evidence="9" id="KW-1185">Reference proteome</keyword>
<feature type="compositionally biased region" description="Acidic residues" evidence="5">
    <location>
        <begin position="1"/>
        <end position="12"/>
    </location>
</feature>
<dbReference type="STRING" id="441959.B8MQF2"/>
<evidence type="ECO:0000313" key="9">
    <source>
        <dbReference type="Proteomes" id="UP000001745"/>
    </source>
</evidence>
<evidence type="ECO:0000256" key="6">
    <source>
        <dbReference type="SAM" id="Phobius"/>
    </source>
</evidence>
<sequence>MAEVIADYEDDTISPRATRRNDGEQWNNSPDEEEHPQTQVNEEEQPCTRERESQTERTNLPRRESIESFESISSRAREATELDEIRRMSSESTSEGSLSSGEYRVTPRHSGATTTVTSTSNNTTRGSRNKNKRFQAIRRFWARNITLEVPQKGNRDYFGISFILEIHGKALERTFLAYLRTSTTFSIQGVLVAQLFRLQTSNSQASGRPPSRVNFHSVGVPLSVAYQVCAILVALLGAYRFWRQQNAIARGKVLAGGWELHGIGIMTFLAGVVLLVLAIVIIAESS</sequence>
<keyword evidence="4 6" id="KW-0472">Membrane</keyword>
<dbReference type="InterPro" id="IPR003807">
    <property type="entry name" value="DUF202"/>
</dbReference>
<dbReference type="InterPro" id="IPR052053">
    <property type="entry name" value="IM_YidH-like"/>
</dbReference>
<proteinExistence type="predicted"/>
<evidence type="ECO:0000256" key="5">
    <source>
        <dbReference type="SAM" id="MobiDB-lite"/>
    </source>
</evidence>
<dbReference type="PANTHER" id="PTHR34187">
    <property type="entry name" value="FGR18P"/>
    <property type="match status" value="1"/>
</dbReference>
<dbReference type="InParanoid" id="B8MQF2"/>
<feature type="transmembrane region" description="Helical" evidence="6">
    <location>
        <begin position="263"/>
        <end position="283"/>
    </location>
</feature>
<dbReference type="Proteomes" id="UP000001745">
    <property type="component" value="Unassembled WGS sequence"/>
</dbReference>
<evidence type="ECO:0000313" key="8">
    <source>
        <dbReference type="EMBL" id="EED13354.1"/>
    </source>
</evidence>
<keyword evidence="3 6" id="KW-1133">Transmembrane helix</keyword>
<dbReference type="EMBL" id="EQ962659">
    <property type="protein sequence ID" value="EED13354.1"/>
    <property type="molecule type" value="Genomic_DNA"/>
</dbReference>
<feature type="compositionally biased region" description="Basic and acidic residues" evidence="5">
    <location>
        <begin position="75"/>
        <end position="89"/>
    </location>
</feature>
<feature type="compositionally biased region" description="Low complexity" evidence="5">
    <location>
        <begin position="90"/>
        <end position="126"/>
    </location>
</feature>
<feature type="domain" description="DUF202" evidence="7">
    <location>
        <begin position="170"/>
        <end position="247"/>
    </location>
</feature>
<dbReference type="eggNOG" id="ENOG502SQUP">
    <property type="taxonomic scope" value="Eukaryota"/>
</dbReference>
<dbReference type="VEuPathDB" id="FungiDB:TSTA_058420"/>
<dbReference type="Pfam" id="PF02656">
    <property type="entry name" value="DUF202"/>
    <property type="match status" value="1"/>
</dbReference>
<comment type="subcellular location">
    <subcellularLocation>
        <location evidence="1">Endomembrane system</location>
        <topology evidence="1">Multi-pass membrane protein</topology>
    </subcellularLocation>
</comment>
<dbReference type="GO" id="GO:0012505">
    <property type="term" value="C:endomembrane system"/>
    <property type="evidence" value="ECO:0007669"/>
    <property type="project" value="UniProtKB-SubCell"/>
</dbReference>
<name>B8MQF2_TALSN</name>
<evidence type="ECO:0000259" key="7">
    <source>
        <dbReference type="Pfam" id="PF02656"/>
    </source>
</evidence>
<dbReference type="OrthoDB" id="199599at2759"/>
<dbReference type="RefSeq" id="XP_002487465.1">
    <property type="nucleotide sequence ID" value="XM_002487420.1"/>
</dbReference>
<feature type="transmembrane region" description="Helical" evidence="6">
    <location>
        <begin position="224"/>
        <end position="242"/>
    </location>
</feature>
<protein>
    <recommendedName>
        <fullName evidence="7">DUF202 domain-containing protein</fullName>
    </recommendedName>
</protein>
<organism evidence="8 9">
    <name type="scientific">Talaromyces stipitatus (strain ATCC 10500 / CBS 375.48 / QM 6759 / NRRL 1006)</name>
    <name type="common">Penicillium stipitatum</name>
    <dbReference type="NCBI Taxonomy" id="441959"/>
    <lineage>
        <taxon>Eukaryota</taxon>
        <taxon>Fungi</taxon>
        <taxon>Dikarya</taxon>
        <taxon>Ascomycota</taxon>
        <taxon>Pezizomycotina</taxon>
        <taxon>Eurotiomycetes</taxon>
        <taxon>Eurotiomycetidae</taxon>
        <taxon>Eurotiales</taxon>
        <taxon>Trichocomaceae</taxon>
        <taxon>Talaromyces</taxon>
        <taxon>Talaromyces sect. Talaromyces</taxon>
    </lineage>
</organism>
<reference evidence="9" key="1">
    <citation type="journal article" date="2015" name="Genome Announc.">
        <title>Genome sequence of the AIDS-associated pathogen Penicillium marneffei (ATCC18224) and its near taxonomic relative Talaromyces stipitatus (ATCC10500).</title>
        <authorList>
            <person name="Nierman W.C."/>
            <person name="Fedorova-Abrams N.D."/>
            <person name="Andrianopoulos A."/>
        </authorList>
    </citation>
    <scope>NUCLEOTIDE SEQUENCE [LARGE SCALE GENOMIC DNA]</scope>
    <source>
        <strain evidence="9">ATCC 10500 / CBS 375.48 / QM 6759 / NRRL 1006</strain>
    </source>
</reference>